<protein>
    <submittedName>
        <fullName evidence="3">Cupin domain-containing protein</fullName>
    </submittedName>
</protein>
<evidence type="ECO:0000259" key="2">
    <source>
        <dbReference type="Pfam" id="PF07883"/>
    </source>
</evidence>
<dbReference type="AlphaFoldDB" id="A0A934WA29"/>
<feature type="domain" description="Cupin type-2" evidence="2">
    <location>
        <begin position="72"/>
        <end position="138"/>
    </location>
</feature>
<dbReference type="Gene3D" id="2.60.120.10">
    <property type="entry name" value="Jelly Rolls"/>
    <property type="match status" value="1"/>
</dbReference>
<reference evidence="3" key="1">
    <citation type="submission" date="2021-01" db="EMBL/GenBank/DDBJ databases">
        <title>Genome sequence of strain Noviherbaspirillum sp. DKR-6.</title>
        <authorList>
            <person name="Chaudhary D.K."/>
        </authorList>
    </citation>
    <scope>NUCLEOTIDE SEQUENCE</scope>
    <source>
        <strain evidence="3">DKR-6</strain>
    </source>
</reference>
<dbReference type="RefSeq" id="WP_200598492.1">
    <property type="nucleotide sequence ID" value="NZ_JAEPBG010000039.1"/>
</dbReference>
<dbReference type="SUPFAM" id="SSF51182">
    <property type="entry name" value="RmlC-like cupins"/>
    <property type="match status" value="1"/>
</dbReference>
<feature type="signal peptide" evidence="1">
    <location>
        <begin position="1"/>
        <end position="26"/>
    </location>
</feature>
<dbReference type="CDD" id="cd02208">
    <property type="entry name" value="cupin_RmlC-like"/>
    <property type="match status" value="1"/>
</dbReference>
<dbReference type="Proteomes" id="UP000622890">
    <property type="component" value="Unassembled WGS sequence"/>
</dbReference>
<evidence type="ECO:0000313" key="4">
    <source>
        <dbReference type="Proteomes" id="UP000622890"/>
    </source>
</evidence>
<comment type="caution">
    <text evidence="3">The sequence shown here is derived from an EMBL/GenBank/DDBJ whole genome shotgun (WGS) entry which is preliminary data.</text>
</comment>
<proteinExistence type="predicted"/>
<feature type="chain" id="PRO_5037808042" evidence="1">
    <location>
        <begin position="27"/>
        <end position="144"/>
    </location>
</feature>
<dbReference type="InterPro" id="IPR011051">
    <property type="entry name" value="RmlC_Cupin_sf"/>
</dbReference>
<accession>A0A934WA29</accession>
<keyword evidence="1" id="KW-0732">Signal</keyword>
<evidence type="ECO:0000313" key="3">
    <source>
        <dbReference type="EMBL" id="MBK4739123.1"/>
    </source>
</evidence>
<sequence length="144" mass="15856">MKNAMPSIFPLRRKSVALLVYGSVLAATMSIAYSQSSGPTDTKGATNRDMANIKLDEQISDHTGRQLRARQITIQPGGHVAAHSHKDRPTLEYVVEGNVVEIRNGVEVPHSAGEVVTATKDVTHWWENRSDKPVVLMPVDLYKP</sequence>
<dbReference type="InterPro" id="IPR013096">
    <property type="entry name" value="Cupin_2"/>
</dbReference>
<dbReference type="Pfam" id="PF07883">
    <property type="entry name" value="Cupin_2"/>
    <property type="match status" value="1"/>
</dbReference>
<evidence type="ECO:0000256" key="1">
    <source>
        <dbReference type="SAM" id="SignalP"/>
    </source>
</evidence>
<keyword evidence="4" id="KW-1185">Reference proteome</keyword>
<dbReference type="EMBL" id="JAEPBG010000039">
    <property type="protein sequence ID" value="MBK4739123.1"/>
    <property type="molecule type" value="Genomic_DNA"/>
</dbReference>
<organism evidence="3 4">
    <name type="scientific">Noviherbaspirillum pedocola</name>
    <dbReference type="NCBI Taxonomy" id="2801341"/>
    <lineage>
        <taxon>Bacteria</taxon>
        <taxon>Pseudomonadati</taxon>
        <taxon>Pseudomonadota</taxon>
        <taxon>Betaproteobacteria</taxon>
        <taxon>Burkholderiales</taxon>
        <taxon>Oxalobacteraceae</taxon>
        <taxon>Noviherbaspirillum</taxon>
    </lineage>
</organism>
<gene>
    <name evidence="3" type="ORF">JJB74_31370</name>
</gene>
<name>A0A934WA29_9BURK</name>
<dbReference type="InterPro" id="IPR014710">
    <property type="entry name" value="RmlC-like_jellyroll"/>
</dbReference>